<comment type="caution">
    <text evidence="1">The sequence shown here is derived from an EMBL/GenBank/DDBJ whole genome shotgun (WGS) entry which is preliminary data.</text>
</comment>
<evidence type="ECO:0000313" key="2">
    <source>
        <dbReference type="Proteomes" id="UP001202328"/>
    </source>
</evidence>
<dbReference type="EMBL" id="JAJJMB010008071">
    <property type="protein sequence ID" value="KAI3925978.1"/>
    <property type="molecule type" value="Genomic_DNA"/>
</dbReference>
<feature type="non-terminal residue" evidence="1">
    <location>
        <position position="66"/>
    </location>
</feature>
<sequence length="66" mass="7689">ALQSYPMYLASTNLTYGFSNTLLHEWCRPCERYMSSMRKIHLYRTKCTEPTSVYGACDISMRPSNL</sequence>
<evidence type="ECO:0000313" key="1">
    <source>
        <dbReference type="EMBL" id="KAI3925978.1"/>
    </source>
</evidence>
<dbReference type="AlphaFoldDB" id="A0AAD4SX96"/>
<proteinExistence type="predicted"/>
<keyword evidence="2" id="KW-1185">Reference proteome</keyword>
<protein>
    <submittedName>
        <fullName evidence="1">Uncharacterized protein</fullName>
    </submittedName>
</protein>
<organism evidence="1 2">
    <name type="scientific">Papaver atlanticum</name>
    <dbReference type="NCBI Taxonomy" id="357466"/>
    <lineage>
        <taxon>Eukaryota</taxon>
        <taxon>Viridiplantae</taxon>
        <taxon>Streptophyta</taxon>
        <taxon>Embryophyta</taxon>
        <taxon>Tracheophyta</taxon>
        <taxon>Spermatophyta</taxon>
        <taxon>Magnoliopsida</taxon>
        <taxon>Ranunculales</taxon>
        <taxon>Papaveraceae</taxon>
        <taxon>Papaveroideae</taxon>
        <taxon>Papaver</taxon>
    </lineage>
</organism>
<name>A0AAD4SX96_9MAGN</name>
<gene>
    <name evidence="1" type="ORF">MKW98_028114</name>
</gene>
<reference evidence="1" key="1">
    <citation type="submission" date="2022-04" db="EMBL/GenBank/DDBJ databases">
        <title>A functionally conserved STORR gene fusion in Papaver species that diverged 16.8 million years ago.</title>
        <authorList>
            <person name="Catania T."/>
        </authorList>
    </citation>
    <scope>NUCLEOTIDE SEQUENCE</scope>
    <source>
        <strain evidence="1">S-188037</strain>
    </source>
</reference>
<dbReference type="Proteomes" id="UP001202328">
    <property type="component" value="Unassembled WGS sequence"/>
</dbReference>
<accession>A0AAD4SX96</accession>